<evidence type="ECO:0008006" key="4">
    <source>
        <dbReference type="Google" id="ProtNLM"/>
    </source>
</evidence>
<proteinExistence type="predicted"/>
<gene>
    <name evidence="2" type="ORF">LTR36_010618</name>
</gene>
<feature type="compositionally biased region" description="Basic and acidic residues" evidence="1">
    <location>
        <begin position="373"/>
        <end position="385"/>
    </location>
</feature>
<dbReference type="Proteomes" id="UP001324427">
    <property type="component" value="Unassembled WGS sequence"/>
</dbReference>
<protein>
    <recommendedName>
        <fullName evidence="4">Rxt3-domain-containing protein</fullName>
    </recommendedName>
</protein>
<dbReference type="Gene3D" id="2.170.130.20">
    <property type="entry name" value="LCCL-like domain"/>
    <property type="match status" value="1"/>
</dbReference>
<feature type="region of interest" description="Disordered" evidence="1">
    <location>
        <begin position="742"/>
        <end position="778"/>
    </location>
</feature>
<sequence>MPPPQYVRGKEAVYESGGGVLLIPDIGPHESPAPPSFPTRNMPPPSPPQMPPPSAASHHLASAPRGPPTTSPFAGVRDLGSFASHRPGTGMSISSMLGGGEERKSNSSPHAFAVAPLAAPGPMQPPSPGRARSSSMREGLGRREPSPMRGGIFGEPRAHSAFHDRNVSEPRRDGIFASPPFPRDSNQFPRESPHSFRAFKPEQPEQRVPSNGAAPLGRPISQPAELVGPRSVEEILARREVPGEGRYGTFRHFGEPALPPQRNEMTPRHDVHPFPNGVTSQPRENEIFGSPQMDRDLHHLSSRFQPGVFGTPMREDQTGLFRPTFSHAPEAARESIEARALQDLRRGEPRSSPPMSELPIYARVRNGFPERPMTLEEHQRMEAMQREQQQQQRKESDGSGQRSLLGISPDLNRKGRNSPLPQAVQGAQPRHVGPGGDNPGIKMEFGRMFSGLGSGVGSATPNAGQSANGATTPSRLSPTRHLEDGDLVRTAVSNIEEWKPTTKAKGAKKNGRRSRDEEKIDVDGRATPDLQRGNKRPKTTHPAHHHHHLHSHHHHHHHPEPEAQQGSFNLLRFPSVPSATPAHHHHHHAAHSHPAHHHHHHAPRPVPAARKPTLTVTSRKLLEDVASKPRKHLGSQLYTTKLSRSSNADTPLDAKIKFSSRMKPIPCFEGKENCTYTVRVPRYYFISLEQSAGVDRPNALEEICKHGQLWGTDAYTDDSDVVAAAVHSGWLKGDFGEHNNDLNDLCDNDSDAEDAPEDTAETPTTLTSKPRKPVSPPAECPDVHITLLILPPLESYASTTQHHIRSKEWKKAHDGMSFMVHGIDFVDEGAAGRYVERGVAARKQRLALDEAKRREAAAGLLMFATGLGAGVVSVGA</sequence>
<feature type="region of interest" description="Disordered" evidence="1">
    <location>
        <begin position="245"/>
        <end position="290"/>
    </location>
</feature>
<name>A0AAV9JR15_9PEZI</name>
<feature type="compositionally biased region" description="Basic and acidic residues" evidence="1">
    <location>
        <begin position="330"/>
        <end position="349"/>
    </location>
</feature>
<feature type="compositionally biased region" description="Pro residues" evidence="1">
    <location>
        <begin position="31"/>
        <end position="54"/>
    </location>
</feature>
<feature type="compositionally biased region" description="Basic and acidic residues" evidence="1">
    <location>
        <begin position="156"/>
        <end position="174"/>
    </location>
</feature>
<feature type="compositionally biased region" description="Basic and acidic residues" evidence="1">
    <location>
        <begin position="191"/>
        <end position="205"/>
    </location>
</feature>
<feature type="compositionally biased region" description="Basic residues" evidence="1">
    <location>
        <begin position="533"/>
        <end position="558"/>
    </location>
</feature>
<dbReference type="Pfam" id="PF08642">
    <property type="entry name" value="Rxt3"/>
    <property type="match status" value="1"/>
</dbReference>
<feature type="compositionally biased region" description="Polar residues" evidence="1">
    <location>
        <begin position="457"/>
        <end position="477"/>
    </location>
</feature>
<organism evidence="2 3">
    <name type="scientific">Oleoguttula mirabilis</name>
    <dbReference type="NCBI Taxonomy" id="1507867"/>
    <lineage>
        <taxon>Eukaryota</taxon>
        <taxon>Fungi</taxon>
        <taxon>Dikarya</taxon>
        <taxon>Ascomycota</taxon>
        <taxon>Pezizomycotina</taxon>
        <taxon>Dothideomycetes</taxon>
        <taxon>Dothideomycetidae</taxon>
        <taxon>Mycosphaerellales</taxon>
        <taxon>Teratosphaeriaceae</taxon>
        <taxon>Oleoguttula</taxon>
    </lineage>
</organism>
<reference evidence="2 3" key="1">
    <citation type="submission" date="2021-11" db="EMBL/GenBank/DDBJ databases">
        <title>Black yeast isolated from Biological Soil Crust.</title>
        <authorList>
            <person name="Kurbessoian T."/>
        </authorList>
    </citation>
    <scope>NUCLEOTIDE SEQUENCE [LARGE SCALE GENOMIC DNA]</scope>
    <source>
        <strain evidence="2 3">CCFEE 5522</strain>
    </source>
</reference>
<dbReference type="SUPFAM" id="SSF69848">
    <property type="entry name" value="LCCL domain"/>
    <property type="match status" value="1"/>
</dbReference>
<dbReference type="EMBL" id="JAVFHQ010000009">
    <property type="protein sequence ID" value="KAK4547899.1"/>
    <property type="molecule type" value="Genomic_DNA"/>
</dbReference>
<feature type="compositionally biased region" description="Basic and acidic residues" evidence="1">
    <location>
        <begin position="513"/>
        <end position="526"/>
    </location>
</feature>
<accession>A0AAV9JR15</accession>
<feature type="region of interest" description="Disordered" evidence="1">
    <location>
        <begin position="18"/>
        <end position="227"/>
    </location>
</feature>
<feature type="compositionally biased region" description="Acidic residues" evidence="1">
    <location>
        <begin position="744"/>
        <end position="760"/>
    </location>
</feature>
<dbReference type="InterPro" id="IPR036609">
    <property type="entry name" value="LCCL_sf"/>
</dbReference>
<feature type="region of interest" description="Disordered" evidence="1">
    <location>
        <begin position="326"/>
        <end position="609"/>
    </location>
</feature>
<dbReference type="AlphaFoldDB" id="A0AAV9JR15"/>
<feature type="compositionally biased region" description="Low complexity" evidence="1">
    <location>
        <begin position="55"/>
        <end position="64"/>
    </location>
</feature>
<evidence type="ECO:0000313" key="2">
    <source>
        <dbReference type="EMBL" id="KAK4547899.1"/>
    </source>
</evidence>
<evidence type="ECO:0000313" key="3">
    <source>
        <dbReference type="Proteomes" id="UP001324427"/>
    </source>
</evidence>
<keyword evidence="3" id="KW-1185">Reference proteome</keyword>
<dbReference type="InterPro" id="IPR013951">
    <property type="entry name" value="Rxt3"/>
</dbReference>
<feature type="compositionally biased region" description="Basic residues" evidence="1">
    <location>
        <begin position="582"/>
        <end position="603"/>
    </location>
</feature>
<comment type="caution">
    <text evidence="2">The sequence shown here is derived from an EMBL/GenBank/DDBJ whole genome shotgun (WGS) entry which is preliminary data.</text>
</comment>
<evidence type="ECO:0000256" key="1">
    <source>
        <dbReference type="SAM" id="MobiDB-lite"/>
    </source>
</evidence>